<feature type="domain" description="General stress protein FMN-binding split barrel" evidence="2">
    <location>
        <begin position="36"/>
        <end position="183"/>
    </location>
</feature>
<reference evidence="3 4" key="1">
    <citation type="journal article" date="2019" name="Int. J. Syst. Evol. Microbiol.">
        <title>The Global Catalogue of Microorganisms (GCM) 10K type strain sequencing project: providing services to taxonomists for standard genome sequencing and annotation.</title>
        <authorList>
            <consortium name="The Broad Institute Genomics Platform"/>
            <consortium name="The Broad Institute Genome Sequencing Center for Infectious Disease"/>
            <person name="Wu L."/>
            <person name="Ma J."/>
        </authorList>
    </citation>
    <scope>NUCLEOTIDE SEQUENCE [LARGE SCALE GENOMIC DNA]</scope>
    <source>
        <strain evidence="3 4">JCM 14901</strain>
    </source>
</reference>
<keyword evidence="4" id="KW-1185">Reference proteome</keyword>
<dbReference type="EMBL" id="BAAAOG010000001">
    <property type="protein sequence ID" value="GAA1947376.1"/>
    <property type="molecule type" value="Genomic_DNA"/>
</dbReference>
<evidence type="ECO:0000259" key="2">
    <source>
        <dbReference type="Pfam" id="PF16242"/>
    </source>
</evidence>
<sequence length="198" mass="22272">MRTSEDPREAVKPLWQPPGRCERGVMTDDTMTRSEAQQRLKELVEDIDFTMLTTQDADGRLVSRPMSTREMDENGDIWFFLADDSKKAEEAQAERDVGLSYVDKKGMRFVSVAGRASVVHDRAKMAELYTSSLDIWFEQGLDTPGIALLRVTPVACEFWEPKHGKLVMAAAMLKALVTKDTPDDAMRDEKIVGSRTAL</sequence>
<dbReference type="Pfam" id="PF16242">
    <property type="entry name" value="Pyrid_ox_like"/>
    <property type="match status" value="1"/>
</dbReference>
<accession>A0ABN2Q9E9</accession>
<comment type="caution">
    <text evidence="3">The sequence shown here is derived from an EMBL/GenBank/DDBJ whole genome shotgun (WGS) entry which is preliminary data.</text>
</comment>
<evidence type="ECO:0000313" key="4">
    <source>
        <dbReference type="Proteomes" id="UP001499933"/>
    </source>
</evidence>
<evidence type="ECO:0000256" key="1">
    <source>
        <dbReference type="SAM" id="MobiDB-lite"/>
    </source>
</evidence>
<dbReference type="Gene3D" id="2.30.110.10">
    <property type="entry name" value="Electron Transport, Fmn-binding Protein, Chain A"/>
    <property type="match status" value="1"/>
</dbReference>
<gene>
    <name evidence="3" type="ORF">GCM10009776_06750</name>
</gene>
<feature type="region of interest" description="Disordered" evidence="1">
    <location>
        <begin position="1"/>
        <end position="25"/>
    </location>
</feature>
<dbReference type="InterPro" id="IPR012349">
    <property type="entry name" value="Split_barrel_FMN-bd"/>
</dbReference>
<dbReference type="PANTHER" id="PTHR34818:SF1">
    <property type="entry name" value="PROTEIN BLI-3"/>
    <property type="match status" value="1"/>
</dbReference>
<name>A0ABN2Q9E9_9MICO</name>
<dbReference type="InterPro" id="IPR038725">
    <property type="entry name" value="YdaG_split_barrel_FMN-bd"/>
</dbReference>
<dbReference type="InterPro" id="IPR052917">
    <property type="entry name" value="Stress-Dev_Protein"/>
</dbReference>
<dbReference type="Proteomes" id="UP001499933">
    <property type="component" value="Unassembled WGS sequence"/>
</dbReference>
<organism evidence="3 4">
    <name type="scientific">Microbacterium deminutum</name>
    <dbReference type="NCBI Taxonomy" id="344164"/>
    <lineage>
        <taxon>Bacteria</taxon>
        <taxon>Bacillati</taxon>
        <taxon>Actinomycetota</taxon>
        <taxon>Actinomycetes</taxon>
        <taxon>Micrococcales</taxon>
        <taxon>Microbacteriaceae</taxon>
        <taxon>Microbacterium</taxon>
    </lineage>
</organism>
<protein>
    <submittedName>
        <fullName evidence="3">Pyridoxamine 5'-phosphate oxidase family protein</fullName>
    </submittedName>
</protein>
<evidence type="ECO:0000313" key="3">
    <source>
        <dbReference type="EMBL" id="GAA1947376.1"/>
    </source>
</evidence>
<dbReference type="PANTHER" id="PTHR34818">
    <property type="entry name" value="PROTEIN BLI-3"/>
    <property type="match status" value="1"/>
</dbReference>
<dbReference type="SUPFAM" id="SSF50475">
    <property type="entry name" value="FMN-binding split barrel"/>
    <property type="match status" value="1"/>
</dbReference>
<feature type="compositionally biased region" description="Basic and acidic residues" evidence="1">
    <location>
        <begin position="1"/>
        <end position="11"/>
    </location>
</feature>
<proteinExistence type="predicted"/>